<dbReference type="Proteomes" id="UP000254331">
    <property type="component" value="Unassembled WGS sequence"/>
</dbReference>
<evidence type="ECO:0000313" key="2">
    <source>
        <dbReference type="Proteomes" id="UP000254331"/>
    </source>
</evidence>
<dbReference type="AlphaFoldDB" id="A0A379F9U5"/>
<dbReference type="RefSeq" id="WP_115370650.1">
    <property type="nucleotide sequence ID" value="NZ_UGTW01000001.1"/>
</dbReference>
<organism evidence="1 2">
    <name type="scientific">Proteus vulgaris</name>
    <dbReference type="NCBI Taxonomy" id="585"/>
    <lineage>
        <taxon>Bacteria</taxon>
        <taxon>Pseudomonadati</taxon>
        <taxon>Pseudomonadota</taxon>
        <taxon>Gammaproteobacteria</taxon>
        <taxon>Enterobacterales</taxon>
        <taxon>Morganellaceae</taxon>
        <taxon>Proteus</taxon>
    </lineage>
</organism>
<dbReference type="Pfam" id="PF05939">
    <property type="entry name" value="Phage_min_tail"/>
    <property type="match status" value="1"/>
</dbReference>
<dbReference type="InterPro" id="IPR010265">
    <property type="entry name" value="Phage_lambda_TipM"/>
</dbReference>
<evidence type="ECO:0000313" key="1">
    <source>
        <dbReference type="EMBL" id="SUC16395.1"/>
    </source>
</evidence>
<name>A0A379F9U5_PROVU</name>
<gene>
    <name evidence="1" type="ORF">NCTC10376_02293</name>
</gene>
<reference evidence="1 2" key="1">
    <citation type="submission" date="2018-06" db="EMBL/GenBank/DDBJ databases">
        <authorList>
            <consortium name="Pathogen Informatics"/>
            <person name="Doyle S."/>
        </authorList>
    </citation>
    <scope>NUCLEOTIDE SEQUENCE [LARGE SCALE GENOMIC DNA]</scope>
    <source>
        <strain evidence="1 2">NCTC10376</strain>
    </source>
</reference>
<proteinExistence type="predicted"/>
<dbReference type="EMBL" id="UGTW01000001">
    <property type="protein sequence ID" value="SUC16395.1"/>
    <property type="molecule type" value="Genomic_DNA"/>
</dbReference>
<sequence length="109" mass="12805">METFKWKVKPDMKKEFEPRVKSVKFGDGYEQRRPDGINNNLKKYNVTLIYINSESLQIESFLEKHAGINAFLWKPPHQSELIKVLCRKWSSSAGMIRTEITAEFEQVLL</sequence>
<protein>
    <submittedName>
        <fullName evidence="1">Phage minor tail protein</fullName>
    </submittedName>
</protein>
<accession>A0A379F9U5</accession>